<dbReference type="Pfam" id="PF07690">
    <property type="entry name" value="MFS_1"/>
    <property type="match status" value="1"/>
</dbReference>
<evidence type="ECO:0000259" key="8">
    <source>
        <dbReference type="PROSITE" id="PS50850"/>
    </source>
</evidence>
<dbReference type="Gene3D" id="1.20.1250.20">
    <property type="entry name" value="MFS general substrate transporter like domains"/>
    <property type="match status" value="1"/>
</dbReference>
<keyword evidence="3" id="KW-1003">Cell membrane</keyword>
<dbReference type="SMART" id="SM00563">
    <property type="entry name" value="PlsC"/>
    <property type="match status" value="1"/>
</dbReference>
<reference evidence="9 10" key="1">
    <citation type="journal article" date="2014" name="ISME J.">
        <title>Candidatus Competibacter-lineage genomes retrieved from metagenomes reveal functional metabolic diversity.</title>
        <authorList>
            <person name="McIlroy S.J."/>
            <person name="Albertsen M."/>
            <person name="Andresen E.K."/>
            <person name="Saunders A.M."/>
            <person name="Kristiansen R."/>
            <person name="Stokholm-Bjerregaard M."/>
            <person name="Nielsen K.L."/>
            <person name="Nielsen P.H."/>
        </authorList>
    </citation>
    <scope>NUCLEOTIDE SEQUENCE [LARGE SCALE GENOMIC DNA]</scope>
    <source>
        <strain evidence="9 10">Run_B_J11</strain>
    </source>
</reference>
<dbReference type="CDD" id="cd07989">
    <property type="entry name" value="LPLAT_AGPAT-like"/>
    <property type="match status" value="1"/>
</dbReference>
<evidence type="ECO:0000256" key="5">
    <source>
        <dbReference type="ARBA" id="ARBA00022989"/>
    </source>
</evidence>
<dbReference type="GO" id="GO:0022857">
    <property type="term" value="F:transmembrane transporter activity"/>
    <property type="evidence" value="ECO:0007669"/>
    <property type="project" value="InterPro"/>
</dbReference>
<keyword evidence="9" id="KW-0808">Transferase</keyword>
<feature type="transmembrane region" description="Helical" evidence="7">
    <location>
        <begin position="264"/>
        <end position="284"/>
    </location>
</feature>
<feature type="transmembrane region" description="Helical" evidence="7">
    <location>
        <begin position="176"/>
        <end position="192"/>
    </location>
</feature>
<evidence type="ECO:0000256" key="1">
    <source>
        <dbReference type="ARBA" id="ARBA00004651"/>
    </source>
</evidence>
<keyword evidence="2" id="KW-0813">Transport</keyword>
<dbReference type="PROSITE" id="PS50850">
    <property type="entry name" value="MFS"/>
    <property type="match status" value="1"/>
</dbReference>
<sequence>MSNGNEFTLLKQRRFLPFFITQFLGAFNDNVFKNALIILIAFQAAATDPARANLLINLCAGLFVLPFFLFSATAGQLSDKYEKSRYIRWVKLLEIIIMIGAAAGFILHNVSLLIGLLFLMGWQSTLFGPVKYSIMPQHLKPEELVGGNAWIEMGTNMAILLGTLLGGLLIAQQQGAAWVAGAVVVLAVLGYLSSRAIPQAPPAAPDLKINWNPATETWRILKFTYQNFTVFQSVLGISWFWFVGSVYLAQLPNFTKLILGGGEHVVTLLLMLFAIGIGIGSLLCERLSGRMVEIGLVPFGSIGLTVFGVDLFFAAPAPPAAGAELLGMLAFLAQAGSGRVVADIVLIGIFGGIFIVPLYALVQQRSDPAHLSRVIAGNNVLNAIFMVAAALIAVLLLDQGLSIPQLLLVMAIFNAAVAVYIFTLVPEFLMRFIVWILVNIGYRLKARGLEHIPDEGPAVVVCNHVSYMDALVVIGCCRRPIRFVMDHQIFRIPLLSFVFRTAGAVPIASARENPEILDRAYDRVAHYLADGEVVGIFPEGRLSQDGEIGLFKTGIERIIQRTPVPVIPMALRGLWGSFFSRRYGKVMGAFPRRFWSRIELVVGEPVPPERATSALLRERVVELRGDRP</sequence>
<feature type="transmembrane region" description="Helical" evidence="7">
    <location>
        <begin position="228"/>
        <end position="249"/>
    </location>
</feature>
<proteinExistence type="predicted"/>
<evidence type="ECO:0000256" key="4">
    <source>
        <dbReference type="ARBA" id="ARBA00022692"/>
    </source>
</evidence>
<dbReference type="InterPro" id="IPR036259">
    <property type="entry name" value="MFS_trans_sf"/>
</dbReference>
<dbReference type="EC" id="2.3.1.-" evidence="9"/>
<dbReference type="InterPro" id="IPR020846">
    <property type="entry name" value="MFS_dom"/>
</dbReference>
<dbReference type="SUPFAM" id="SSF103473">
    <property type="entry name" value="MFS general substrate transporter"/>
    <property type="match status" value="1"/>
</dbReference>
<keyword evidence="4 7" id="KW-0812">Transmembrane</keyword>
<evidence type="ECO:0000256" key="2">
    <source>
        <dbReference type="ARBA" id="ARBA00022448"/>
    </source>
</evidence>
<dbReference type="AlphaFoldDB" id="A0A7U7J551"/>
<feature type="transmembrane region" description="Helical" evidence="7">
    <location>
        <begin position="296"/>
        <end position="320"/>
    </location>
</feature>
<dbReference type="PANTHER" id="PTHR43266:SF2">
    <property type="entry name" value="MAJOR FACILITATOR SUPERFAMILY (MFS) PROFILE DOMAIN-CONTAINING PROTEIN"/>
    <property type="match status" value="1"/>
</dbReference>
<evidence type="ECO:0000313" key="9">
    <source>
        <dbReference type="EMBL" id="CDH46342.1"/>
    </source>
</evidence>
<evidence type="ECO:0000256" key="3">
    <source>
        <dbReference type="ARBA" id="ARBA00022475"/>
    </source>
</evidence>
<feature type="transmembrane region" description="Helical" evidence="7">
    <location>
        <begin position="403"/>
        <end position="425"/>
    </location>
</feature>
<feature type="transmembrane region" description="Helical" evidence="7">
    <location>
        <begin position="54"/>
        <end position="74"/>
    </location>
</feature>
<dbReference type="InterPro" id="IPR002123">
    <property type="entry name" value="Plipid/glycerol_acylTrfase"/>
</dbReference>
<keyword evidence="10" id="KW-1185">Reference proteome</keyword>
<dbReference type="Pfam" id="PF01553">
    <property type="entry name" value="Acyltransferase"/>
    <property type="match status" value="1"/>
</dbReference>
<keyword evidence="6 7" id="KW-0472">Membrane</keyword>
<dbReference type="OrthoDB" id="9803968at2"/>
<keyword evidence="5 7" id="KW-1133">Transmembrane helix</keyword>
<comment type="caution">
    <text evidence="9">The sequence shown here is derived from an EMBL/GenBank/DDBJ whole genome shotgun (WGS) entry which is preliminary data.</text>
</comment>
<dbReference type="RefSeq" id="WP_034435005.1">
    <property type="nucleotide sequence ID" value="NZ_CBTK010000257.1"/>
</dbReference>
<keyword evidence="9" id="KW-0012">Acyltransferase</keyword>
<comment type="subcellular location">
    <subcellularLocation>
        <location evidence="1">Cell membrane</location>
        <topology evidence="1">Multi-pass membrane protein</topology>
    </subcellularLocation>
</comment>
<dbReference type="GO" id="GO:0005886">
    <property type="term" value="C:plasma membrane"/>
    <property type="evidence" value="ECO:0007669"/>
    <property type="project" value="UniProtKB-SubCell"/>
</dbReference>
<name>A0A7U7J551_9GAMM</name>
<feature type="transmembrane region" description="Helical" evidence="7">
    <location>
        <begin position="150"/>
        <end position="170"/>
    </location>
</feature>
<evidence type="ECO:0000256" key="7">
    <source>
        <dbReference type="SAM" id="Phobius"/>
    </source>
</evidence>
<dbReference type="GO" id="GO:0016746">
    <property type="term" value="F:acyltransferase activity"/>
    <property type="evidence" value="ECO:0007669"/>
    <property type="project" value="UniProtKB-KW"/>
</dbReference>
<dbReference type="Proteomes" id="UP000019184">
    <property type="component" value="Unassembled WGS sequence"/>
</dbReference>
<dbReference type="CDD" id="cd06173">
    <property type="entry name" value="MFS_MefA_like"/>
    <property type="match status" value="1"/>
</dbReference>
<dbReference type="EMBL" id="CBTK010000257">
    <property type="protein sequence ID" value="CDH46342.1"/>
    <property type="molecule type" value="Genomic_DNA"/>
</dbReference>
<dbReference type="SUPFAM" id="SSF69593">
    <property type="entry name" value="Glycerol-3-phosphate (1)-acyltransferase"/>
    <property type="match status" value="1"/>
</dbReference>
<accession>A0A7U7J551</accession>
<feature type="domain" description="Major facilitator superfamily (MFS) profile" evidence="8">
    <location>
        <begin position="14"/>
        <end position="429"/>
    </location>
</feature>
<organism evidence="9 10">
    <name type="scientific">Candidatus Contendobacter odensis Run_B_J11</name>
    <dbReference type="NCBI Taxonomy" id="1400861"/>
    <lineage>
        <taxon>Bacteria</taxon>
        <taxon>Pseudomonadati</taxon>
        <taxon>Pseudomonadota</taxon>
        <taxon>Gammaproteobacteria</taxon>
        <taxon>Candidatus Competibacteraceae</taxon>
        <taxon>Candidatus Contendibacter</taxon>
    </lineage>
</organism>
<dbReference type="InterPro" id="IPR011701">
    <property type="entry name" value="MFS"/>
</dbReference>
<feature type="transmembrane region" description="Helical" evidence="7">
    <location>
        <begin position="374"/>
        <end position="397"/>
    </location>
</feature>
<dbReference type="PANTHER" id="PTHR43266">
    <property type="entry name" value="MACROLIDE-EFFLUX PROTEIN"/>
    <property type="match status" value="1"/>
</dbReference>
<protein>
    <submittedName>
        <fullName evidence="9">Acyltransferase family protein</fullName>
        <ecNumber evidence="9">2.3.1.-</ecNumber>
    </submittedName>
</protein>
<evidence type="ECO:0000256" key="6">
    <source>
        <dbReference type="ARBA" id="ARBA00023136"/>
    </source>
</evidence>
<gene>
    <name evidence="9" type="ORF">BN874_420055</name>
</gene>
<feature type="transmembrane region" description="Helical" evidence="7">
    <location>
        <begin position="340"/>
        <end position="362"/>
    </location>
</feature>
<evidence type="ECO:0000313" key="10">
    <source>
        <dbReference type="Proteomes" id="UP000019184"/>
    </source>
</evidence>
<feature type="transmembrane region" description="Helical" evidence="7">
    <location>
        <begin position="15"/>
        <end position="42"/>
    </location>
</feature>